<dbReference type="PANTHER" id="PTHR39173">
    <property type="entry name" value="ACETYLTRANSFERASE"/>
    <property type="match status" value="1"/>
</dbReference>
<evidence type="ECO:0000313" key="2">
    <source>
        <dbReference type="Proteomes" id="UP000629287"/>
    </source>
</evidence>
<dbReference type="AlphaFoldDB" id="A0A8I0TW53"/>
<keyword evidence="1" id="KW-0808">Transferase</keyword>
<dbReference type="EMBL" id="JADBGF010000001">
    <property type="protein sequence ID" value="MBE1602632.1"/>
    <property type="molecule type" value="Genomic_DNA"/>
</dbReference>
<gene>
    <name evidence="1" type="ORF">H4687_008761</name>
</gene>
<dbReference type="SUPFAM" id="SSF55729">
    <property type="entry name" value="Acyl-CoA N-acyltransferases (Nat)"/>
    <property type="match status" value="1"/>
</dbReference>
<sequence>MGRVLITCDDDNVASARTIERNGGVLEDVRTTDEGIKRRYWITL</sequence>
<comment type="caution">
    <text evidence="1">The sequence shown here is derived from an EMBL/GenBank/DDBJ whole genome shotgun (WGS) entry which is preliminary data.</text>
</comment>
<evidence type="ECO:0000313" key="1">
    <source>
        <dbReference type="EMBL" id="MBE1602632.1"/>
    </source>
</evidence>
<protein>
    <submittedName>
        <fullName evidence="1">Putative acetyltransferase</fullName>
    </submittedName>
</protein>
<name>A0A8I0TW53_9ACTN</name>
<accession>A0A8I0TW53</accession>
<dbReference type="GO" id="GO:0016740">
    <property type="term" value="F:transferase activity"/>
    <property type="evidence" value="ECO:0007669"/>
    <property type="project" value="UniProtKB-KW"/>
</dbReference>
<organism evidence="1 2">
    <name type="scientific">Streptomyces stelliscabiei</name>
    <dbReference type="NCBI Taxonomy" id="146820"/>
    <lineage>
        <taxon>Bacteria</taxon>
        <taxon>Bacillati</taxon>
        <taxon>Actinomycetota</taxon>
        <taxon>Actinomycetes</taxon>
        <taxon>Kitasatosporales</taxon>
        <taxon>Streptomycetaceae</taxon>
        <taxon>Streptomyces</taxon>
    </lineage>
</organism>
<dbReference type="InterPro" id="IPR016181">
    <property type="entry name" value="Acyl_CoA_acyltransferase"/>
</dbReference>
<dbReference type="PANTHER" id="PTHR39173:SF1">
    <property type="entry name" value="ACETYLTRANSFERASE"/>
    <property type="match status" value="1"/>
</dbReference>
<keyword evidence="2" id="KW-1185">Reference proteome</keyword>
<reference evidence="1 2" key="1">
    <citation type="submission" date="2020-10" db="EMBL/GenBank/DDBJ databases">
        <title>Sequencing the genomes of 1000 actinobacteria strains.</title>
        <authorList>
            <person name="Klenk H.-P."/>
        </authorList>
    </citation>
    <scope>NUCLEOTIDE SEQUENCE [LARGE SCALE GENOMIC DNA]</scope>
    <source>
        <strain evidence="1 2">DSM 41803</strain>
    </source>
</reference>
<proteinExistence type="predicted"/>
<dbReference type="Proteomes" id="UP000629287">
    <property type="component" value="Unassembled WGS sequence"/>
</dbReference>